<protein>
    <submittedName>
        <fullName evidence="4">dCTP deaminase</fullName>
        <ecNumber evidence="4">3.5.4.13</ecNumber>
    </submittedName>
</protein>
<comment type="caution">
    <text evidence="4">The sequence shown here is derived from an EMBL/GenBank/DDBJ whole genome shotgun (WGS) entry which is preliminary data.</text>
</comment>
<dbReference type="Pfam" id="PF22769">
    <property type="entry name" value="DCD"/>
    <property type="match status" value="1"/>
</dbReference>
<dbReference type="RefSeq" id="WP_191180419.1">
    <property type="nucleotide sequence ID" value="NZ_JACXXP010000023.1"/>
</dbReference>
<dbReference type="InterPro" id="IPR011962">
    <property type="entry name" value="dCTP_deaminase"/>
</dbReference>
<evidence type="ECO:0000256" key="1">
    <source>
        <dbReference type="ARBA" id="ARBA00022801"/>
    </source>
</evidence>
<dbReference type="EMBL" id="JACXXP010000023">
    <property type="protein sequence ID" value="MBD3905992.1"/>
    <property type="molecule type" value="Genomic_DNA"/>
</dbReference>
<dbReference type="SUPFAM" id="SSF51283">
    <property type="entry name" value="dUTPase-like"/>
    <property type="match status" value="1"/>
</dbReference>
<gene>
    <name evidence="4" type="primary">dcd</name>
    <name evidence="3" type="ORF">IEW27_15505</name>
    <name evidence="4" type="ORF">LNP80_13555</name>
</gene>
<dbReference type="GO" id="GO:0008829">
    <property type="term" value="F:dCTP deaminase activity"/>
    <property type="evidence" value="ECO:0007669"/>
    <property type="project" value="UniProtKB-EC"/>
</dbReference>
<evidence type="ECO:0000313" key="5">
    <source>
        <dbReference type="Proteomes" id="UP000603715"/>
    </source>
</evidence>
<reference evidence="5" key="2">
    <citation type="submission" date="2023-07" db="EMBL/GenBank/DDBJ databases">
        <title>Description of novel Chryseobacterium sp. strain C-2.</title>
        <authorList>
            <person name="Saticioglu I.B."/>
        </authorList>
    </citation>
    <scope>NUCLEOTIDE SEQUENCE [LARGE SCALE GENOMIC DNA]</scope>
    <source>
        <strain evidence="5">C-2</strain>
    </source>
</reference>
<reference evidence="4" key="1">
    <citation type="submission" date="2021-11" db="EMBL/GenBank/DDBJ databases">
        <title>Description of novel Chryseobacterium species.</title>
        <authorList>
            <person name="Saticioglu I.B."/>
            <person name="Ay H."/>
            <person name="Altun S."/>
            <person name="Duman M."/>
        </authorList>
    </citation>
    <scope>NUCLEOTIDE SEQUENCE</scope>
    <source>
        <strain evidence="4">C-39</strain>
    </source>
</reference>
<dbReference type="Proteomes" id="UP001107960">
    <property type="component" value="Unassembled WGS sequence"/>
</dbReference>
<keyword evidence="1 4" id="KW-0378">Hydrolase</keyword>
<dbReference type="AlphaFoldDB" id="A0A9Q3YRX9"/>
<dbReference type="Proteomes" id="UP000603715">
    <property type="component" value="Unassembled WGS sequence"/>
</dbReference>
<dbReference type="GO" id="GO:0006229">
    <property type="term" value="P:dUTP biosynthetic process"/>
    <property type="evidence" value="ECO:0007669"/>
    <property type="project" value="InterPro"/>
</dbReference>
<organism evidence="4 6">
    <name type="scientific">Chryseobacterium muglaense</name>
    <dbReference type="NCBI Taxonomy" id="2893752"/>
    <lineage>
        <taxon>Bacteria</taxon>
        <taxon>Pseudomonadati</taxon>
        <taxon>Bacteroidota</taxon>
        <taxon>Flavobacteriia</taxon>
        <taxon>Flavobacteriales</taxon>
        <taxon>Weeksellaceae</taxon>
        <taxon>Chryseobacterium group</taxon>
        <taxon>Chryseobacterium</taxon>
    </lineage>
</organism>
<evidence type="ECO:0000256" key="2">
    <source>
        <dbReference type="ARBA" id="ARBA00023080"/>
    </source>
</evidence>
<reference evidence="3" key="3">
    <citation type="submission" date="2024-05" db="EMBL/GenBank/DDBJ databases">
        <title>Description of novel Chryseobacterium sp. strain C-2.</title>
        <authorList>
            <person name="Saticioglu I.B."/>
        </authorList>
    </citation>
    <scope>NUCLEOTIDE SEQUENCE</scope>
    <source>
        <strain evidence="3">C-2</strain>
    </source>
</reference>
<dbReference type="EMBL" id="JAJJML010000001">
    <property type="protein sequence ID" value="MCC9035274.1"/>
    <property type="molecule type" value="Genomic_DNA"/>
</dbReference>
<dbReference type="PANTHER" id="PTHR42680">
    <property type="entry name" value="DCTP DEAMINASE"/>
    <property type="match status" value="1"/>
</dbReference>
<evidence type="ECO:0000313" key="3">
    <source>
        <dbReference type="EMBL" id="MBD3905992.1"/>
    </source>
</evidence>
<proteinExistence type="predicted"/>
<evidence type="ECO:0000313" key="6">
    <source>
        <dbReference type="Proteomes" id="UP001107960"/>
    </source>
</evidence>
<evidence type="ECO:0000313" key="4">
    <source>
        <dbReference type="EMBL" id="MCC9035274.1"/>
    </source>
</evidence>
<name>A0A9Q3YRX9_9FLAO</name>
<dbReference type="NCBIfam" id="TIGR02274">
    <property type="entry name" value="dCTP_deam"/>
    <property type="match status" value="1"/>
</dbReference>
<accession>A0A9Q3YRX9</accession>
<dbReference type="CDD" id="cd07557">
    <property type="entry name" value="trimeric_dUTPase"/>
    <property type="match status" value="1"/>
</dbReference>
<dbReference type="InterPro" id="IPR033704">
    <property type="entry name" value="dUTPase_trimeric"/>
</dbReference>
<dbReference type="InterPro" id="IPR036157">
    <property type="entry name" value="dUTPase-like_sf"/>
</dbReference>
<keyword evidence="5" id="KW-1185">Reference proteome</keyword>
<sequence length="197" mass="22532">MSLIVKEELKKLLENRELIITPILEEKQFGEISFDFRIGTDFLTQHQGRNAFIDTTKNNNITRSIKSSYTETRRKLGEEFLIHPSQPTLFSTLEYVKLPKNIYAVLNLRSSYSRLGLSISTIVQPGYCGCLSVEIVNSGNTSLNILTGTRFLQARFFKISENTEYFSSERKYACQVRPVSSKANEDEDLEKLIGMNI</sequence>
<dbReference type="EC" id="3.5.4.13" evidence="4"/>
<dbReference type="Gene3D" id="2.70.40.10">
    <property type="match status" value="1"/>
</dbReference>
<dbReference type="PANTHER" id="PTHR42680:SF3">
    <property type="entry name" value="DCTP DEAMINASE"/>
    <property type="match status" value="1"/>
</dbReference>
<keyword evidence="2" id="KW-0546">Nucleotide metabolism</keyword>